<sequence>MDLTESNEKKVDNPDVADKDIVKQPAVPKNEKGNSKTQNSESKSTGDNKVESSNQVASAIANNDSDTVTVVSNKNEGTDKETDKVKNENHPPQTRRMFTNTTQADAALSSANSSLDQAMIDEQNYNAGISTEQPSGSAISVAQTEIVHAKKELDDAVFNKDTTSTITEQGTPSTPITNNLVGDANTLVDTAAEQDQRNTVDLQPEQIAPVVNDEKDFTRSTRSFVPPSATADVNNAENLVSGAMLDANNMNNGTTSTVQDSIDTSAQMEFAEKTYVHAKETAIVQQDVHRSLEQEYYQESLRSSNNVISNTDSQDYQTEYQDTNNFTNTPAEHQSGHYIDRTNIDNYNHLEQSYSDSGRLSPGSLQDEPISNDTLFNNTNTQTAFEGLTPQESSHQQQDIDFEGAAGTTEATLKLGTLDSSSEDRFRDTNPSSDDLQTIDAIDKTDEQEILAEERRTLEDQNEADRLYQEQLDEAEAEIENFAQYQESINKERLRVKRHEQEISADKTGGTGAQSDEMH</sequence>
<proteinExistence type="predicted"/>
<evidence type="ECO:0000313" key="2">
    <source>
        <dbReference type="EMBL" id="RXJ69979.1"/>
    </source>
</evidence>
<accession>A0A4Q0YL65</accession>
<feature type="compositionally biased region" description="Basic and acidic residues" evidence="1">
    <location>
        <begin position="493"/>
        <end position="505"/>
    </location>
</feature>
<feature type="compositionally biased region" description="Basic and acidic residues" evidence="1">
    <location>
        <begin position="1"/>
        <end position="22"/>
    </location>
</feature>
<protein>
    <submittedName>
        <fullName evidence="2">Uncharacterized protein</fullName>
    </submittedName>
</protein>
<feature type="compositionally biased region" description="Basic and acidic residues" evidence="1">
    <location>
        <begin position="76"/>
        <end position="89"/>
    </location>
</feature>
<dbReference type="AlphaFoldDB" id="A0A4Q0YL65"/>
<name>A0A4Q0YL65_9GAMM</name>
<feature type="region of interest" description="Disordered" evidence="1">
    <location>
        <begin position="493"/>
        <end position="519"/>
    </location>
</feature>
<evidence type="ECO:0000313" key="3">
    <source>
        <dbReference type="Proteomes" id="UP000290287"/>
    </source>
</evidence>
<feature type="compositionally biased region" description="Polar residues" evidence="1">
    <location>
        <begin position="51"/>
        <end position="75"/>
    </location>
</feature>
<feature type="region of interest" description="Disordered" evidence="1">
    <location>
        <begin position="1"/>
        <end position="95"/>
    </location>
</feature>
<evidence type="ECO:0000256" key="1">
    <source>
        <dbReference type="SAM" id="MobiDB-lite"/>
    </source>
</evidence>
<comment type="caution">
    <text evidence="2">The sequence shown here is derived from an EMBL/GenBank/DDBJ whole genome shotgun (WGS) entry which is preliminary data.</text>
</comment>
<reference evidence="2 3" key="1">
    <citation type="submission" date="2017-10" db="EMBL/GenBank/DDBJ databases">
        <title>Nyctiphanis sp. nov., isolated from the stomach of the euphausiid Nyctiphanes simplex (Hansen, 1911) in the Gulf of California.</title>
        <authorList>
            <person name="Gomez-Gil B."/>
            <person name="Aguilar-Mendez M."/>
            <person name="Lopez-Cortes A."/>
            <person name="Gomez-Gutierrez J."/>
            <person name="Roque A."/>
            <person name="Lang E."/>
            <person name="Gonzalez-Castillo A."/>
        </authorList>
    </citation>
    <scope>NUCLEOTIDE SEQUENCE [LARGE SCALE GENOMIC DNA]</scope>
    <source>
        <strain evidence="2 3">CAIM 600</strain>
    </source>
</reference>
<dbReference type="EMBL" id="PEIB01000052">
    <property type="protein sequence ID" value="RXJ69979.1"/>
    <property type="molecule type" value="Genomic_DNA"/>
</dbReference>
<dbReference type="Proteomes" id="UP000290287">
    <property type="component" value="Unassembled WGS sequence"/>
</dbReference>
<keyword evidence="3" id="KW-1185">Reference proteome</keyword>
<gene>
    <name evidence="2" type="ORF">CS022_23630</name>
</gene>
<organism evidence="2 3">
    <name type="scientific">Veronia nyctiphanis</name>
    <dbReference type="NCBI Taxonomy" id="1278244"/>
    <lineage>
        <taxon>Bacteria</taxon>
        <taxon>Pseudomonadati</taxon>
        <taxon>Pseudomonadota</taxon>
        <taxon>Gammaproteobacteria</taxon>
        <taxon>Vibrionales</taxon>
        <taxon>Vibrionaceae</taxon>
        <taxon>Veronia</taxon>
    </lineage>
</organism>